<comment type="caution">
    <text evidence="2">The sequence shown here is derived from an EMBL/GenBank/DDBJ whole genome shotgun (WGS) entry which is preliminary data.</text>
</comment>
<accession>A0A7Y7W9D1</accession>
<feature type="transmembrane region" description="Helical" evidence="1">
    <location>
        <begin position="81"/>
        <end position="101"/>
    </location>
</feature>
<evidence type="ECO:0000256" key="1">
    <source>
        <dbReference type="SAM" id="Phobius"/>
    </source>
</evidence>
<dbReference type="RefSeq" id="WP_177143151.1">
    <property type="nucleotide sequence ID" value="NZ_JACAPU010000002.1"/>
</dbReference>
<reference evidence="2 3" key="1">
    <citation type="submission" date="2020-04" db="EMBL/GenBank/DDBJ databases">
        <title>Molecular characterization of pseudomonads from Agaricus bisporus reveal novel blotch 2 pathogens in Western Europe.</title>
        <authorList>
            <person name="Taparia T."/>
            <person name="Krijger M."/>
            <person name="Haynes E."/>
            <person name="Elpinstone J.G."/>
            <person name="Noble R."/>
            <person name="Van Der Wolf J."/>
        </authorList>
    </citation>
    <scope>NUCLEOTIDE SEQUENCE [LARGE SCALE GENOMIC DNA]</scope>
    <source>
        <strain evidence="2 3">F1001</strain>
    </source>
</reference>
<gene>
    <name evidence="2" type="ORF">HX829_01580</name>
</gene>
<keyword evidence="1" id="KW-0472">Membrane</keyword>
<keyword evidence="1" id="KW-1133">Transmembrane helix</keyword>
<keyword evidence="1" id="KW-0812">Transmembrane</keyword>
<sequence length="190" mass="21291">MNRAESKIGQIPSKKRDGFAVGHFCVWLVFGTIFYLGHELDRIFGLYLFLVPLLVIPALIASGAFVIGLAVNLWARRWRRLMSVVAAPVVTIGLLAASSHYQISPEWIHFQLTRSHYMELARNLPGPSPKYQEWDWGGTGGAGSANIFQSLVYDETDNPLNRPEQSIHNETTSSARPCGDHFFLVTDTFQ</sequence>
<name>A0A7Y7W9D1_9PSED</name>
<evidence type="ECO:0000313" key="3">
    <source>
        <dbReference type="Proteomes" id="UP000582981"/>
    </source>
</evidence>
<organism evidence="2 3">
    <name type="scientific">Pseudomonas gingeri</name>
    <dbReference type="NCBI Taxonomy" id="117681"/>
    <lineage>
        <taxon>Bacteria</taxon>
        <taxon>Pseudomonadati</taxon>
        <taxon>Pseudomonadota</taxon>
        <taxon>Gammaproteobacteria</taxon>
        <taxon>Pseudomonadales</taxon>
        <taxon>Pseudomonadaceae</taxon>
        <taxon>Pseudomonas</taxon>
    </lineage>
</organism>
<dbReference type="Proteomes" id="UP000582981">
    <property type="component" value="Unassembled WGS sequence"/>
</dbReference>
<evidence type="ECO:0000313" key="2">
    <source>
        <dbReference type="EMBL" id="NWB45169.1"/>
    </source>
</evidence>
<protein>
    <submittedName>
        <fullName evidence="2">Uncharacterized protein</fullName>
    </submittedName>
</protein>
<dbReference type="EMBL" id="JACAPU010000002">
    <property type="protein sequence ID" value="NWB45169.1"/>
    <property type="molecule type" value="Genomic_DNA"/>
</dbReference>
<proteinExistence type="predicted"/>
<feature type="transmembrane region" description="Helical" evidence="1">
    <location>
        <begin position="44"/>
        <end position="74"/>
    </location>
</feature>
<dbReference type="AlphaFoldDB" id="A0A7Y7W9D1"/>
<feature type="transmembrane region" description="Helical" evidence="1">
    <location>
        <begin position="20"/>
        <end position="38"/>
    </location>
</feature>